<name>V2XRF1_9FIRM</name>
<dbReference type="HOGENOM" id="CLU_2599579_0_0_9"/>
<evidence type="ECO:0000313" key="2">
    <source>
        <dbReference type="EMBL" id="ESL04759.1"/>
    </source>
</evidence>
<proteinExistence type="predicted"/>
<dbReference type="EMBL" id="ACIL03000001">
    <property type="protein sequence ID" value="ESL04759.1"/>
    <property type="molecule type" value="Genomic_DNA"/>
</dbReference>
<keyword evidence="1" id="KW-0472">Membrane</keyword>
<reference evidence="2 3" key="1">
    <citation type="submission" date="2013-06" db="EMBL/GenBank/DDBJ databases">
        <authorList>
            <person name="Weinstock G."/>
            <person name="Sodergren E."/>
            <person name="Clifton S."/>
            <person name="Fulton L."/>
            <person name="Fulton B."/>
            <person name="Courtney L."/>
            <person name="Fronick C."/>
            <person name="Harrison M."/>
            <person name="Strong C."/>
            <person name="Farmer C."/>
            <person name="Delahaunty K."/>
            <person name="Markovic C."/>
            <person name="Hall O."/>
            <person name="Minx P."/>
            <person name="Tomlinson C."/>
            <person name="Mitreva M."/>
            <person name="Nelson J."/>
            <person name="Hou S."/>
            <person name="Wollam A."/>
            <person name="Pepin K.H."/>
            <person name="Johnson M."/>
            <person name="Bhonagiri V."/>
            <person name="Nash W.E."/>
            <person name="Warren W."/>
            <person name="Chinwalla A."/>
            <person name="Mardis E.R."/>
            <person name="Wilson R.K."/>
        </authorList>
    </citation>
    <scope>NUCLEOTIDE SEQUENCE [LARGE SCALE GENOMIC DNA]</scope>
    <source>
        <strain evidence="2 3">ATCC 51271</strain>
    </source>
</reference>
<evidence type="ECO:0000256" key="1">
    <source>
        <dbReference type="SAM" id="Phobius"/>
    </source>
</evidence>
<organism evidence="2 3">
    <name type="scientific">Catonella morbi ATCC 51271</name>
    <dbReference type="NCBI Taxonomy" id="592026"/>
    <lineage>
        <taxon>Bacteria</taxon>
        <taxon>Bacillati</taxon>
        <taxon>Bacillota</taxon>
        <taxon>Clostridia</taxon>
        <taxon>Lachnospirales</taxon>
        <taxon>Lachnospiraceae</taxon>
        <taxon>Catonella</taxon>
    </lineage>
</organism>
<dbReference type="Proteomes" id="UP000018227">
    <property type="component" value="Unassembled WGS sequence"/>
</dbReference>
<protein>
    <submittedName>
        <fullName evidence="2">Uncharacterized protein</fullName>
    </submittedName>
</protein>
<keyword evidence="1" id="KW-1133">Transmembrane helix</keyword>
<keyword evidence="1" id="KW-0812">Transmembrane</keyword>
<gene>
    <name evidence="2" type="ORF">GCWU0000282_000007</name>
</gene>
<accession>V2XRF1</accession>
<comment type="caution">
    <text evidence="2">The sequence shown here is derived from an EMBL/GenBank/DDBJ whole genome shotgun (WGS) entry which is preliminary data.</text>
</comment>
<sequence>MFSYKHLFIYGHKVLLILYYVSRTVVLIAMYISNSKIKFILIPYRCVLDAVDTHILKIISIIYYTLPKVTIRILGLLLH</sequence>
<dbReference type="AlphaFoldDB" id="V2XRF1"/>
<evidence type="ECO:0000313" key="3">
    <source>
        <dbReference type="Proteomes" id="UP000018227"/>
    </source>
</evidence>
<dbReference type="STRING" id="592026.GCWU0000282_000007"/>
<feature type="transmembrane region" description="Helical" evidence="1">
    <location>
        <begin position="12"/>
        <end position="32"/>
    </location>
</feature>
<keyword evidence="3" id="KW-1185">Reference proteome</keyword>